<organism evidence="6 7">
    <name type="scientific">Ficus carica</name>
    <name type="common">Common fig</name>
    <dbReference type="NCBI Taxonomy" id="3494"/>
    <lineage>
        <taxon>Eukaryota</taxon>
        <taxon>Viridiplantae</taxon>
        <taxon>Streptophyta</taxon>
        <taxon>Embryophyta</taxon>
        <taxon>Tracheophyta</taxon>
        <taxon>Spermatophyta</taxon>
        <taxon>Magnoliopsida</taxon>
        <taxon>eudicotyledons</taxon>
        <taxon>Gunneridae</taxon>
        <taxon>Pentapetalae</taxon>
        <taxon>rosids</taxon>
        <taxon>fabids</taxon>
        <taxon>Rosales</taxon>
        <taxon>Moraceae</taxon>
        <taxon>Ficeae</taxon>
        <taxon>Ficus</taxon>
    </lineage>
</organism>
<reference evidence="6" key="1">
    <citation type="submission" date="2023-07" db="EMBL/GenBank/DDBJ databases">
        <title>draft genome sequence of fig (Ficus carica).</title>
        <authorList>
            <person name="Takahashi T."/>
            <person name="Nishimura K."/>
        </authorList>
    </citation>
    <scope>NUCLEOTIDE SEQUENCE</scope>
</reference>
<name>A0AA88CY26_FICCA</name>
<dbReference type="SUPFAM" id="SSF47027">
    <property type="entry name" value="Acyl-CoA binding protein"/>
    <property type="match status" value="1"/>
</dbReference>
<feature type="region of interest" description="Disordered" evidence="4">
    <location>
        <begin position="127"/>
        <end position="183"/>
    </location>
</feature>
<dbReference type="Pfam" id="PF00887">
    <property type="entry name" value="ACBP"/>
    <property type="match status" value="1"/>
</dbReference>
<dbReference type="GO" id="GO:0006631">
    <property type="term" value="P:fatty acid metabolic process"/>
    <property type="evidence" value="ECO:0007669"/>
    <property type="project" value="TreeGrafter"/>
</dbReference>
<dbReference type="EMBL" id="BTGU01000005">
    <property type="protein sequence ID" value="GMN34961.1"/>
    <property type="molecule type" value="Genomic_DNA"/>
</dbReference>
<dbReference type="PANTHER" id="PTHR23310">
    <property type="entry name" value="ACYL-COA-BINDING PROTEIN, ACBP"/>
    <property type="match status" value="1"/>
</dbReference>
<dbReference type="InterPro" id="IPR014352">
    <property type="entry name" value="FERM/acyl-CoA-bd_prot_sf"/>
</dbReference>
<dbReference type="Gene3D" id="1.20.80.10">
    <property type="match status" value="1"/>
</dbReference>
<feature type="compositionally biased region" description="Acidic residues" evidence="4">
    <location>
        <begin position="134"/>
        <end position="145"/>
    </location>
</feature>
<dbReference type="GO" id="GO:0000062">
    <property type="term" value="F:fatty-acyl-CoA binding"/>
    <property type="evidence" value="ECO:0007669"/>
    <property type="project" value="InterPro"/>
</dbReference>
<dbReference type="PANTHER" id="PTHR23310:SF105">
    <property type="entry name" value="ACYL-COA-BINDING DOMAIN-CONTAINING PROTEIN 5"/>
    <property type="match status" value="1"/>
</dbReference>
<evidence type="ECO:0000256" key="3">
    <source>
        <dbReference type="SAM" id="Coils"/>
    </source>
</evidence>
<proteinExistence type="inferred from homology"/>
<feature type="compositionally biased region" description="Basic and acidic residues" evidence="4">
    <location>
        <begin position="160"/>
        <end position="183"/>
    </location>
</feature>
<keyword evidence="2" id="KW-0446">Lipid-binding</keyword>
<feature type="coiled-coil region" evidence="3">
    <location>
        <begin position="61"/>
        <end position="88"/>
    </location>
</feature>
<evidence type="ECO:0000313" key="6">
    <source>
        <dbReference type="EMBL" id="GMN34961.1"/>
    </source>
</evidence>
<keyword evidence="3" id="KW-0175">Coiled coil</keyword>
<feature type="domain" description="ACB" evidence="5">
    <location>
        <begin position="197"/>
        <end position="310"/>
    </location>
</feature>
<dbReference type="InterPro" id="IPR000582">
    <property type="entry name" value="Acyl-CoA-binding_protein"/>
</dbReference>
<feature type="compositionally biased region" description="Basic and acidic residues" evidence="4">
    <location>
        <begin position="346"/>
        <end position="365"/>
    </location>
</feature>
<accession>A0AA88CY26</accession>
<evidence type="ECO:0000256" key="4">
    <source>
        <dbReference type="SAM" id="MobiDB-lite"/>
    </source>
</evidence>
<dbReference type="Proteomes" id="UP001187192">
    <property type="component" value="Unassembled WGS sequence"/>
</dbReference>
<dbReference type="InterPro" id="IPR035984">
    <property type="entry name" value="Acyl-CoA-binding_sf"/>
</dbReference>
<dbReference type="AlphaFoldDB" id="A0AA88CY26"/>
<protein>
    <recommendedName>
        <fullName evidence="5">ACB domain-containing protein</fullName>
    </recommendedName>
</protein>
<gene>
    <name evidence="6" type="ORF">TIFTF001_005004</name>
</gene>
<evidence type="ECO:0000313" key="7">
    <source>
        <dbReference type="Proteomes" id="UP001187192"/>
    </source>
</evidence>
<evidence type="ECO:0000256" key="1">
    <source>
        <dbReference type="ARBA" id="ARBA00005567"/>
    </source>
</evidence>
<evidence type="ECO:0000259" key="5">
    <source>
        <dbReference type="PROSITE" id="PS51228"/>
    </source>
</evidence>
<feature type="region of interest" description="Disordered" evidence="4">
    <location>
        <begin position="342"/>
        <end position="365"/>
    </location>
</feature>
<evidence type="ECO:0000256" key="2">
    <source>
        <dbReference type="ARBA" id="ARBA00023121"/>
    </source>
</evidence>
<comment type="similarity">
    <text evidence="1">Belongs to the ACBP family.</text>
</comment>
<keyword evidence="7" id="KW-1185">Reference proteome</keyword>
<comment type="caution">
    <text evidence="6">The sequence shown here is derived from an EMBL/GenBank/DDBJ whole genome shotgun (WGS) entry which is preliminary data.</text>
</comment>
<dbReference type="PROSITE" id="PS51228">
    <property type="entry name" value="ACB_2"/>
    <property type="match status" value="1"/>
</dbReference>
<sequence>MELLGELFLTASVALFLSFLVAKLVTMAMAVSDSDHKPATVPDDGVAVAEVWYEESLRVRGSESERRVEFAEEAVEKVERLGEETVEEVQQRQEEGFGEQWETVGSPVEMKSEGEEKSLVEKALDFDARGGDEAGADDYSAEEETGAQSAADDAVTLQTEEVKLEKRESEGKDEKNEVESHNFGEEDDWEGIERNELESDFAAAVKFAESGAVDGGGPAVLGSDVQMELYGLRKVATVGTCHETQPPAPDPSARAKWIGLHRYSRIDIFLLRHWLRCARDSWQRLGNMTPEMAMEQYITILSENVPGWMEDQVAGQIGKVPAAEEVPQTVTPVSSTLLQPRPNIANERESELKSGAERDDFTGASDLENRAMKDYSIRVCSEDDFTYLWPQDDGVVLPLDLPDHRC</sequence>